<dbReference type="InterPro" id="IPR011075">
    <property type="entry name" value="TetR_C"/>
</dbReference>
<feature type="DNA-binding region" description="H-T-H motif" evidence="4">
    <location>
        <begin position="37"/>
        <end position="56"/>
    </location>
</feature>
<evidence type="ECO:0000313" key="6">
    <source>
        <dbReference type="EMBL" id="MDR6532052.1"/>
    </source>
</evidence>
<reference evidence="6 7" key="1">
    <citation type="submission" date="2023-07" db="EMBL/GenBank/DDBJ databases">
        <title>Sorghum-associated microbial communities from plants grown in Nebraska, USA.</title>
        <authorList>
            <person name="Schachtman D."/>
        </authorList>
    </citation>
    <scope>NUCLEOTIDE SEQUENCE [LARGE SCALE GENOMIC DNA]</scope>
    <source>
        <strain evidence="6 7">DS2154</strain>
    </source>
</reference>
<keyword evidence="2 4" id="KW-0238">DNA-binding</keyword>
<dbReference type="Pfam" id="PF16925">
    <property type="entry name" value="TetR_C_13"/>
    <property type="match status" value="1"/>
</dbReference>
<proteinExistence type="predicted"/>
<dbReference type="Gene3D" id="1.10.357.10">
    <property type="entry name" value="Tetracycline Repressor, domain 2"/>
    <property type="match status" value="1"/>
</dbReference>
<dbReference type="SUPFAM" id="SSF48498">
    <property type="entry name" value="Tetracyclin repressor-like, C-terminal domain"/>
    <property type="match status" value="1"/>
</dbReference>
<evidence type="ECO:0000256" key="2">
    <source>
        <dbReference type="ARBA" id="ARBA00023125"/>
    </source>
</evidence>
<dbReference type="EMBL" id="JAVDRL010000007">
    <property type="protein sequence ID" value="MDR6532052.1"/>
    <property type="molecule type" value="Genomic_DNA"/>
</dbReference>
<evidence type="ECO:0000256" key="1">
    <source>
        <dbReference type="ARBA" id="ARBA00023015"/>
    </source>
</evidence>
<dbReference type="InterPro" id="IPR009057">
    <property type="entry name" value="Homeodomain-like_sf"/>
</dbReference>
<comment type="caution">
    <text evidence="6">The sequence shown here is derived from an EMBL/GenBank/DDBJ whole genome shotgun (WGS) entry which is preliminary data.</text>
</comment>
<dbReference type="PANTHER" id="PTHR47506">
    <property type="entry name" value="TRANSCRIPTIONAL REGULATORY PROTEIN"/>
    <property type="match status" value="1"/>
</dbReference>
<keyword evidence="3" id="KW-0804">Transcription</keyword>
<keyword evidence="1" id="KW-0805">Transcription regulation</keyword>
<keyword evidence="7" id="KW-1185">Reference proteome</keyword>
<feature type="domain" description="HTH tetR-type" evidence="5">
    <location>
        <begin position="14"/>
        <end position="74"/>
    </location>
</feature>
<protein>
    <submittedName>
        <fullName evidence="6">AcrR family transcriptional regulator</fullName>
    </submittedName>
</protein>
<evidence type="ECO:0000259" key="5">
    <source>
        <dbReference type="PROSITE" id="PS50977"/>
    </source>
</evidence>
<dbReference type="SUPFAM" id="SSF46689">
    <property type="entry name" value="Homeodomain-like"/>
    <property type="match status" value="1"/>
</dbReference>
<evidence type="ECO:0000256" key="3">
    <source>
        <dbReference type="ARBA" id="ARBA00023163"/>
    </source>
</evidence>
<evidence type="ECO:0000313" key="7">
    <source>
        <dbReference type="Proteomes" id="UP001262754"/>
    </source>
</evidence>
<evidence type="ECO:0000256" key="4">
    <source>
        <dbReference type="PROSITE-ProRule" id="PRU00335"/>
    </source>
</evidence>
<organism evidence="6 7">
    <name type="scientific">Caulobacter rhizosphaerae</name>
    <dbReference type="NCBI Taxonomy" id="2010972"/>
    <lineage>
        <taxon>Bacteria</taxon>
        <taxon>Pseudomonadati</taxon>
        <taxon>Pseudomonadota</taxon>
        <taxon>Alphaproteobacteria</taxon>
        <taxon>Caulobacterales</taxon>
        <taxon>Caulobacteraceae</taxon>
        <taxon>Caulobacter</taxon>
    </lineage>
</organism>
<dbReference type="RefSeq" id="WP_056761037.1">
    <property type="nucleotide sequence ID" value="NZ_BMLD01000011.1"/>
</dbReference>
<sequence>MSDNAVKRRGRPRAYDPEVALAKATDIFWAQGFAGASLDDLSAATGMNRPSLYGAFGDKQALFKSALDHYMDSSRAAMTQAFRGGGSLREVLTRIYHTALGFYLSDDAGGRGCFLASAGLGQALIDEEVRQIVADGMHELDRGIEGLMTRRQARGELPPTVDPVALGRVASMLMNALSVRARAGETREQLEATIPVMVDLVCGPAGTADG</sequence>
<dbReference type="Gene3D" id="1.10.10.60">
    <property type="entry name" value="Homeodomain-like"/>
    <property type="match status" value="1"/>
</dbReference>
<accession>A0ABU1N0V7</accession>
<dbReference type="InterPro" id="IPR036271">
    <property type="entry name" value="Tet_transcr_reg_TetR-rel_C_sf"/>
</dbReference>
<dbReference type="Proteomes" id="UP001262754">
    <property type="component" value="Unassembled WGS sequence"/>
</dbReference>
<dbReference type="InterPro" id="IPR001647">
    <property type="entry name" value="HTH_TetR"/>
</dbReference>
<gene>
    <name evidence="6" type="ORF">J2800_002805</name>
</gene>
<dbReference type="Pfam" id="PF00440">
    <property type="entry name" value="TetR_N"/>
    <property type="match status" value="1"/>
</dbReference>
<dbReference type="PANTHER" id="PTHR47506:SF1">
    <property type="entry name" value="HTH-TYPE TRANSCRIPTIONAL REGULATOR YJDC"/>
    <property type="match status" value="1"/>
</dbReference>
<dbReference type="PROSITE" id="PS50977">
    <property type="entry name" value="HTH_TETR_2"/>
    <property type="match status" value="1"/>
</dbReference>
<name>A0ABU1N0V7_9CAUL</name>